<name>A0A109DD10_9LACO</name>
<evidence type="ECO:0000256" key="4">
    <source>
        <dbReference type="SAM" id="SignalP"/>
    </source>
</evidence>
<dbReference type="Gene3D" id="3.40.50.2300">
    <property type="match status" value="2"/>
</dbReference>
<sequence length="332" mass="35334">MNFKKFSKRFMKIAVAASVLVIAGGVLSGCGSTGLSNGSDSSSKVEKKSPKDLKIGVSISTLTNPAFVNLKNVISNYAKKNGSKVIIDDANNDTSKQNNDVEDLITQKVDALIINPCDSSAISAVVKKANEANIPVVCVDRSADSGKVVSTVASDNVAGGKMAANWLVKELGEHAKVAEIQGIPGASATRERGKGFDSVGDKKLDIVTKQTAQFDRAKALSVTENILQAHSNIKGIFAQNDEEAVGAARAVKAAKKKVTIIGFDGALACLNSIQKGEITATVGQQWNKIGEQSVQMVYDHFQDKKVPKEDKVPVKIVTKKNVAEFKKQVYNK</sequence>
<feature type="chain" id="PRO_5038748110" evidence="4">
    <location>
        <begin position="29"/>
        <end position="332"/>
    </location>
</feature>
<evidence type="ECO:0000256" key="1">
    <source>
        <dbReference type="ARBA" id="ARBA00004196"/>
    </source>
</evidence>
<dbReference type="RefSeq" id="WP_060462379.1">
    <property type="nucleotide sequence ID" value="NZ_AP025162.1"/>
</dbReference>
<dbReference type="AlphaFoldDB" id="A0A109DD10"/>
<dbReference type="SUPFAM" id="SSF53822">
    <property type="entry name" value="Periplasmic binding protein-like I"/>
    <property type="match status" value="1"/>
</dbReference>
<dbReference type="PROSITE" id="PS51257">
    <property type="entry name" value="PROKAR_LIPOPROTEIN"/>
    <property type="match status" value="1"/>
</dbReference>
<feature type="domain" description="Periplasmic binding protein" evidence="5">
    <location>
        <begin position="55"/>
        <end position="305"/>
    </location>
</feature>
<evidence type="ECO:0000313" key="7">
    <source>
        <dbReference type="Proteomes" id="UP000067598"/>
    </source>
</evidence>
<dbReference type="PATRIC" id="fig|47770.28.peg.1195"/>
<dbReference type="Proteomes" id="UP000067598">
    <property type="component" value="Unassembled WGS sequence"/>
</dbReference>
<dbReference type="Pfam" id="PF13407">
    <property type="entry name" value="Peripla_BP_4"/>
    <property type="match status" value="1"/>
</dbReference>
<dbReference type="InterPro" id="IPR028082">
    <property type="entry name" value="Peripla_BP_I"/>
</dbReference>
<dbReference type="GO" id="GO:0030313">
    <property type="term" value="C:cell envelope"/>
    <property type="evidence" value="ECO:0007669"/>
    <property type="project" value="UniProtKB-SubCell"/>
</dbReference>
<gene>
    <name evidence="6" type="ORF">AEL95_08600</name>
</gene>
<dbReference type="PANTHER" id="PTHR46847:SF1">
    <property type="entry name" value="D-ALLOSE-BINDING PERIPLASMIC PROTEIN-RELATED"/>
    <property type="match status" value="1"/>
</dbReference>
<dbReference type="EMBL" id="LJGP01000038">
    <property type="protein sequence ID" value="KWU03173.1"/>
    <property type="molecule type" value="Genomic_DNA"/>
</dbReference>
<dbReference type="PANTHER" id="PTHR46847">
    <property type="entry name" value="D-ALLOSE-BINDING PERIPLASMIC PROTEIN-RELATED"/>
    <property type="match status" value="1"/>
</dbReference>
<comment type="similarity">
    <text evidence="2">Belongs to the bacterial solute-binding protein 2 family.</text>
</comment>
<proteinExistence type="inferred from homology"/>
<comment type="subcellular location">
    <subcellularLocation>
        <location evidence="1">Cell envelope</location>
    </subcellularLocation>
</comment>
<evidence type="ECO:0000256" key="3">
    <source>
        <dbReference type="ARBA" id="ARBA00022729"/>
    </source>
</evidence>
<evidence type="ECO:0000256" key="2">
    <source>
        <dbReference type="ARBA" id="ARBA00007639"/>
    </source>
</evidence>
<evidence type="ECO:0000259" key="5">
    <source>
        <dbReference type="Pfam" id="PF13407"/>
    </source>
</evidence>
<dbReference type="InterPro" id="IPR025997">
    <property type="entry name" value="SBP_2_dom"/>
</dbReference>
<keyword evidence="3 4" id="KW-0732">Signal</keyword>
<dbReference type="GO" id="GO:0030246">
    <property type="term" value="F:carbohydrate binding"/>
    <property type="evidence" value="ECO:0007669"/>
    <property type="project" value="UniProtKB-ARBA"/>
</dbReference>
<evidence type="ECO:0000313" key="6">
    <source>
        <dbReference type="EMBL" id="KWU03173.1"/>
    </source>
</evidence>
<comment type="caution">
    <text evidence="6">The sequence shown here is derived from an EMBL/GenBank/DDBJ whole genome shotgun (WGS) entry which is preliminary data.</text>
</comment>
<protein>
    <submittedName>
        <fullName evidence="6">D-ribose transporter subunit RbsB</fullName>
    </submittedName>
</protein>
<reference evidence="6 7" key="1">
    <citation type="journal article" date="2016" name="Microbiology (Mosc.)">
        <title>Comparison of Lactobacillus crispatus isolates from Lactobacillus-dominated vaginal microbiomes with isolates from microbiomes containing bacterial vaginosis-associated bacteria.</title>
        <authorList>
            <person name="Abdelmaksoud A.A."/>
            <person name="Koparde V.N."/>
            <person name="Sheth N.U."/>
            <person name="Serrano M.G."/>
            <person name="Glascock A.L."/>
            <person name="Fettweis J.M."/>
            <person name="Strauss Iii J.F."/>
            <person name="Buck G.A."/>
            <person name="Jefferson K.K."/>
        </authorList>
    </citation>
    <scope>NUCLEOTIDE SEQUENCE [LARGE SCALE GENOMIC DNA]</scope>
    <source>
        <strain evidence="6 7">VMC3</strain>
    </source>
</reference>
<accession>A0A109DD10</accession>
<feature type="signal peptide" evidence="4">
    <location>
        <begin position="1"/>
        <end position="28"/>
    </location>
</feature>
<organism evidence="6 7">
    <name type="scientific">Lactobacillus crispatus</name>
    <dbReference type="NCBI Taxonomy" id="47770"/>
    <lineage>
        <taxon>Bacteria</taxon>
        <taxon>Bacillati</taxon>
        <taxon>Bacillota</taxon>
        <taxon>Bacilli</taxon>
        <taxon>Lactobacillales</taxon>
        <taxon>Lactobacillaceae</taxon>
        <taxon>Lactobacillus</taxon>
    </lineage>
</organism>